<evidence type="ECO:0000256" key="1">
    <source>
        <dbReference type="SAM" id="MobiDB-lite"/>
    </source>
</evidence>
<feature type="region of interest" description="Disordered" evidence="1">
    <location>
        <begin position="84"/>
        <end position="109"/>
    </location>
</feature>
<sequence>MGKAEARQSKLQFEQRRPTKLISDNAGASEGEEQPPDCSQDDIDMKTLLVAMKRSLSSIETKMDNMCSRLDMMEYKRERTMMGSYRKPNSGFHKSKISRPPTKSNFRAS</sequence>
<dbReference type="EMBL" id="JANPWB010000010">
    <property type="protein sequence ID" value="KAJ1138500.1"/>
    <property type="molecule type" value="Genomic_DNA"/>
</dbReference>
<evidence type="ECO:0000313" key="2">
    <source>
        <dbReference type="EMBL" id="KAJ1138500.1"/>
    </source>
</evidence>
<feature type="compositionally biased region" description="Basic and acidic residues" evidence="1">
    <location>
        <begin position="1"/>
        <end position="17"/>
    </location>
</feature>
<accession>A0AAV7QJM0</accession>
<keyword evidence="3" id="KW-1185">Reference proteome</keyword>
<protein>
    <submittedName>
        <fullName evidence="2">Uncharacterized protein</fullName>
    </submittedName>
</protein>
<feature type="region of interest" description="Disordered" evidence="1">
    <location>
        <begin position="1"/>
        <end position="42"/>
    </location>
</feature>
<reference evidence="2" key="1">
    <citation type="journal article" date="2022" name="bioRxiv">
        <title>Sequencing and chromosome-scale assembly of the giantPleurodeles waltlgenome.</title>
        <authorList>
            <person name="Brown T."/>
            <person name="Elewa A."/>
            <person name="Iarovenko S."/>
            <person name="Subramanian E."/>
            <person name="Araus A.J."/>
            <person name="Petzold A."/>
            <person name="Susuki M."/>
            <person name="Suzuki K.-i.T."/>
            <person name="Hayashi T."/>
            <person name="Toyoda A."/>
            <person name="Oliveira C."/>
            <person name="Osipova E."/>
            <person name="Leigh N.D."/>
            <person name="Simon A."/>
            <person name="Yun M.H."/>
        </authorList>
    </citation>
    <scope>NUCLEOTIDE SEQUENCE</scope>
    <source>
        <strain evidence="2">20211129_DDA</strain>
        <tissue evidence="2">Liver</tissue>
    </source>
</reference>
<dbReference type="AlphaFoldDB" id="A0AAV7QJM0"/>
<evidence type="ECO:0000313" key="3">
    <source>
        <dbReference type="Proteomes" id="UP001066276"/>
    </source>
</evidence>
<proteinExistence type="predicted"/>
<dbReference type="Proteomes" id="UP001066276">
    <property type="component" value="Chromosome 6"/>
</dbReference>
<name>A0AAV7QJM0_PLEWA</name>
<organism evidence="2 3">
    <name type="scientific">Pleurodeles waltl</name>
    <name type="common">Iberian ribbed newt</name>
    <dbReference type="NCBI Taxonomy" id="8319"/>
    <lineage>
        <taxon>Eukaryota</taxon>
        <taxon>Metazoa</taxon>
        <taxon>Chordata</taxon>
        <taxon>Craniata</taxon>
        <taxon>Vertebrata</taxon>
        <taxon>Euteleostomi</taxon>
        <taxon>Amphibia</taxon>
        <taxon>Batrachia</taxon>
        <taxon>Caudata</taxon>
        <taxon>Salamandroidea</taxon>
        <taxon>Salamandridae</taxon>
        <taxon>Pleurodelinae</taxon>
        <taxon>Pleurodeles</taxon>
    </lineage>
</organism>
<feature type="compositionally biased region" description="Acidic residues" evidence="1">
    <location>
        <begin position="30"/>
        <end position="42"/>
    </location>
</feature>
<comment type="caution">
    <text evidence="2">The sequence shown here is derived from an EMBL/GenBank/DDBJ whole genome shotgun (WGS) entry which is preliminary data.</text>
</comment>
<gene>
    <name evidence="2" type="ORF">NDU88_004883</name>
</gene>